<dbReference type="GO" id="GO:0050126">
    <property type="term" value="F:N-carbamoylputrescine amidase activity"/>
    <property type="evidence" value="ECO:0007669"/>
    <property type="project" value="TreeGrafter"/>
</dbReference>
<accession>A0A7C9TKP3</accession>
<dbReference type="Proteomes" id="UP000484255">
    <property type="component" value="Unassembled WGS sequence"/>
</dbReference>
<gene>
    <name evidence="3" type="ORF">G3A44_12470</name>
</gene>
<dbReference type="SUPFAM" id="SSF56317">
    <property type="entry name" value="Carbon-nitrogen hydrolase"/>
    <property type="match status" value="1"/>
</dbReference>
<dbReference type="RefSeq" id="WP_163457845.1">
    <property type="nucleotide sequence ID" value="NZ_JAAGOH010000013.1"/>
</dbReference>
<dbReference type="PROSITE" id="PS50263">
    <property type="entry name" value="CN_HYDROLASE"/>
    <property type="match status" value="1"/>
</dbReference>
<evidence type="ECO:0000313" key="4">
    <source>
        <dbReference type="Proteomes" id="UP000484255"/>
    </source>
</evidence>
<sequence length="274" mass="28230">MSPVAPASPPPVLALIQPAMHWRLEDNVAALVRALTRARQAGATLCLCPELALTGFHRQIAQEAAPGRVAAGLAQLQATAGQLGLALAVGAPSPAAAGGWHNSLVLIDASGEVAGVIPKNGLTPSEATFFVPGDCRPVVALAGLRVSAVLCREIEDLPQVSAQLAGQGTQLLLWPGLMSPVPDDSADGLPRHVRQAQAMAQALGTTLVQSNWPYSLNTPHADTVLGRSVVIQPDGRLAAQLPANACGMGLWSGGDSAMRWIPCEADDPDLSSDP</sequence>
<dbReference type="PANTHER" id="PTHR43674:SF2">
    <property type="entry name" value="BETA-UREIDOPROPIONASE"/>
    <property type="match status" value="1"/>
</dbReference>
<dbReference type="Gene3D" id="3.60.110.10">
    <property type="entry name" value="Carbon-nitrogen hydrolase"/>
    <property type="match status" value="1"/>
</dbReference>
<dbReference type="InterPro" id="IPR050345">
    <property type="entry name" value="Aliph_Amidase/BUP"/>
</dbReference>
<dbReference type="InterPro" id="IPR003010">
    <property type="entry name" value="C-N_Hydrolase"/>
</dbReference>
<reference evidence="3 4" key="1">
    <citation type="submission" date="2020-02" db="EMBL/GenBank/DDBJ databases">
        <title>Ideonella bacterium strain TBM-1.</title>
        <authorList>
            <person name="Chen W.-M."/>
        </authorList>
    </citation>
    <scope>NUCLEOTIDE SEQUENCE [LARGE SCALE GENOMIC DNA]</scope>
    <source>
        <strain evidence="3 4">TBM-1</strain>
    </source>
</reference>
<evidence type="ECO:0000313" key="3">
    <source>
        <dbReference type="EMBL" id="NDY92002.1"/>
    </source>
</evidence>
<organism evidence="3 4">
    <name type="scientific">Ideonella livida</name>
    <dbReference type="NCBI Taxonomy" id="2707176"/>
    <lineage>
        <taxon>Bacteria</taxon>
        <taxon>Pseudomonadati</taxon>
        <taxon>Pseudomonadota</taxon>
        <taxon>Betaproteobacteria</taxon>
        <taxon>Burkholderiales</taxon>
        <taxon>Sphaerotilaceae</taxon>
        <taxon>Ideonella</taxon>
    </lineage>
</organism>
<comment type="caution">
    <text evidence="3">The sequence shown here is derived from an EMBL/GenBank/DDBJ whole genome shotgun (WGS) entry which is preliminary data.</text>
</comment>
<name>A0A7C9TKP3_9BURK</name>
<dbReference type="EMBL" id="JAAGOH010000013">
    <property type="protein sequence ID" value="NDY92002.1"/>
    <property type="molecule type" value="Genomic_DNA"/>
</dbReference>
<dbReference type="Pfam" id="PF00795">
    <property type="entry name" value="CN_hydrolase"/>
    <property type="match status" value="1"/>
</dbReference>
<dbReference type="GO" id="GO:0033388">
    <property type="term" value="P:putrescine biosynthetic process from arginine"/>
    <property type="evidence" value="ECO:0007669"/>
    <property type="project" value="TreeGrafter"/>
</dbReference>
<protein>
    <recommendedName>
        <fullName evidence="2">CN hydrolase domain-containing protein</fullName>
    </recommendedName>
</protein>
<dbReference type="PANTHER" id="PTHR43674">
    <property type="entry name" value="NITRILASE C965.09-RELATED"/>
    <property type="match status" value="1"/>
</dbReference>
<keyword evidence="1" id="KW-0378">Hydrolase</keyword>
<dbReference type="AlphaFoldDB" id="A0A7C9TKP3"/>
<proteinExistence type="predicted"/>
<evidence type="ECO:0000256" key="1">
    <source>
        <dbReference type="ARBA" id="ARBA00022801"/>
    </source>
</evidence>
<evidence type="ECO:0000259" key="2">
    <source>
        <dbReference type="PROSITE" id="PS50263"/>
    </source>
</evidence>
<feature type="domain" description="CN hydrolase" evidence="2">
    <location>
        <begin position="11"/>
        <end position="258"/>
    </location>
</feature>
<dbReference type="InterPro" id="IPR036526">
    <property type="entry name" value="C-N_Hydrolase_sf"/>
</dbReference>
<keyword evidence="4" id="KW-1185">Reference proteome</keyword>